<sequence>MEIVQINDYVMNITEENVKQILYKLENNNEKAFVNYSIRKASDKMLGFLADYFRLEIHTVHNNIFYLFIKAISRSNLAKATMMRELRSFEKETYFYSVIKKKMEISGLRPWSAKFITFLEDAIVFEDLNALQYKLRNKFQRFDVPHSLQALKALARFHASSILYEEKRKEEVKPKMYTLADDFPLLSEKSGFKVTSPWFQQCMKGALEAIRTFSNYDDHMMARIENCWADIWTDAMSLSSSSKLRMVICHKDLWNNNVLFHYREDVEHNFEPDDCVFVDFAAYKYEPPASDVMLLLYCNLEPKMREENMSVFLNYYYEELAGILLNHGTSLETIITKGEFFKSAKEYRKYAAVVCSCLMPQFWIDDDLLTNIFSHTEKFNEILLQNKVAFIKTMMENSHNYKKSVMEIFEEIVERYCH</sequence>
<organism evidence="1 2">
    <name type="scientific">Dendrolimus kikuchii</name>
    <dbReference type="NCBI Taxonomy" id="765133"/>
    <lineage>
        <taxon>Eukaryota</taxon>
        <taxon>Metazoa</taxon>
        <taxon>Ecdysozoa</taxon>
        <taxon>Arthropoda</taxon>
        <taxon>Hexapoda</taxon>
        <taxon>Insecta</taxon>
        <taxon>Pterygota</taxon>
        <taxon>Neoptera</taxon>
        <taxon>Endopterygota</taxon>
        <taxon>Lepidoptera</taxon>
        <taxon>Glossata</taxon>
        <taxon>Ditrysia</taxon>
        <taxon>Bombycoidea</taxon>
        <taxon>Lasiocampidae</taxon>
        <taxon>Dendrolimus</taxon>
    </lineage>
</organism>
<name>A0ACC1CZE2_9NEOP</name>
<keyword evidence="2" id="KW-1185">Reference proteome</keyword>
<dbReference type="Proteomes" id="UP000824533">
    <property type="component" value="Linkage Group LG13"/>
</dbReference>
<proteinExistence type="predicted"/>
<evidence type="ECO:0000313" key="1">
    <source>
        <dbReference type="EMBL" id="KAJ0176652.1"/>
    </source>
</evidence>
<accession>A0ACC1CZE2</accession>
<gene>
    <name evidence="1" type="ORF">K1T71_007831</name>
</gene>
<protein>
    <submittedName>
        <fullName evidence="1">Uncharacterized protein</fullName>
    </submittedName>
</protein>
<reference evidence="1 2" key="1">
    <citation type="journal article" date="2021" name="Front. Genet.">
        <title>Chromosome-Level Genome Assembly Reveals Significant Gene Expansion in the Toll and IMD Signaling Pathways of Dendrolimus kikuchii.</title>
        <authorList>
            <person name="Zhou J."/>
            <person name="Wu P."/>
            <person name="Xiong Z."/>
            <person name="Liu N."/>
            <person name="Zhao N."/>
            <person name="Ji M."/>
            <person name="Qiu Y."/>
            <person name="Yang B."/>
        </authorList>
    </citation>
    <scope>NUCLEOTIDE SEQUENCE [LARGE SCALE GENOMIC DNA]</scope>
    <source>
        <strain evidence="1">Ann1</strain>
    </source>
</reference>
<comment type="caution">
    <text evidence="1">The sequence shown here is derived from an EMBL/GenBank/DDBJ whole genome shotgun (WGS) entry which is preliminary data.</text>
</comment>
<evidence type="ECO:0000313" key="2">
    <source>
        <dbReference type="Proteomes" id="UP000824533"/>
    </source>
</evidence>
<dbReference type="EMBL" id="CM034399">
    <property type="protein sequence ID" value="KAJ0176652.1"/>
    <property type="molecule type" value="Genomic_DNA"/>
</dbReference>